<proteinExistence type="predicted"/>
<evidence type="ECO:0000256" key="2">
    <source>
        <dbReference type="SAM" id="SignalP"/>
    </source>
</evidence>
<dbReference type="Pfam" id="PF07841">
    <property type="entry name" value="DM4_12"/>
    <property type="match status" value="1"/>
</dbReference>
<feature type="chain" id="PRO_5035840117" evidence="2">
    <location>
        <begin position="24"/>
        <end position="272"/>
    </location>
</feature>
<organism evidence="3 4">
    <name type="scientific">Argiope bruennichi</name>
    <name type="common">Wasp spider</name>
    <name type="synonym">Aranea bruennichi</name>
    <dbReference type="NCBI Taxonomy" id="94029"/>
    <lineage>
        <taxon>Eukaryota</taxon>
        <taxon>Metazoa</taxon>
        <taxon>Ecdysozoa</taxon>
        <taxon>Arthropoda</taxon>
        <taxon>Chelicerata</taxon>
        <taxon>Arachnida</taxon>
        <taxon>Araneae</taxon>
        <taxon>Araneomorphae</taxon>
        <taxon>Entelegynae</taxon>
        <taxon>Araneoidea</taxon>
        <taxon>Araneidae</taxon>
        <taxon>Argiope</taxon>
    </lineage>
</organism>
<dbReference type="Proteomes" id="UP000807504">
    <property type="component" value="Unassembled WGS sequence"/>
</dbReference>
<keyword evidence="1" id="KW-0472">Membrane</keyword>
<evidence type="ECO:0000256" key="1">
    <source>
        <dbReference type="SAM" id="Phobius"/>
    </source>
</evidence>
<keyword evidence="1" id="KW-0812">Transmembrane</keyword>
<accession>A0A8T0F763</accession>
<dbReference type="AlphaFoldDB" id="A0A8T0F763"/>
<reference evidence="3" key="2">
    <citation type="submission" date="2020-06" db="EMBL/GenBank/DDBJ databases">
        <authorList>
            <person name="Sheffer M."/>
        </authorList>
    </citation>
    <scope>NUCLEOTIDE SEQUENCE</scope>
</reference>
<gene>
    <name evidence="3" type="ORF">HNY73_007985</name>
</gene>
<comment type="caution">
    <text evidence="3">The sequence shown here is derived from an EMBL/GenBank/DDBJ whole genome shotgun (WGS) entry which is preliminary data.</text>
</comment>
<feature type="transmembrane region" description="Helical" evidence="1">
    <location>
        <begin position="66"/>
        <end position="90"/>
    </location>
</feature>
<reference evidence="3" key="1">
    <citation type="journal article" date="2020" name="bioRxiv">
        <title>Chromosome-level reference genome of the European wasp spider Argiope bruennichi: a resource for studies on range expansion and evolutionary adaptation.</title>
        <authorList>
            <person name="Sheffer M.M."/>
            <person name="Hoppe A."/>
            <person name="Krehenwinkel H."/>
            <person name="Uhl G."/>
            <person name="Kuss A.W."/>
            <person name="Jensen L."/>
            <person name="Jensen C."/>
            <person name="Gillespie R.G."/>
            <person name="Hoff K.J."/>
            <person name="Prost S."/>
        </authorList>
    </citation>
    <scope>NUCLEOTIDE SEQUENCE</scope>
</reference>
<feature type="signal peptide" evidence="2">
    <location>
        <begin position="1"/>
        <end position="23"/>
    </location>
</feature>
<dbReference type="InterPro" id="IPR006631">
    <property type="entry name" value="DM4_12"/>
</dbReference>
<keyword evidence="1" id="KW-1133">Transmembrane helix</keyword>
<keyword evidence="4" id="KW-1185">Reference proteome</keyword>
<dbReference type="EMBL" id="JABXBU010000015">
    <property type="protein sequence ID" value="KAF8786242.1"/>
    <property type="molecule type" value="Genomic_DNA"/>
</dbReference>
<protein>
    <submittedName>
        <fullName evidence="3">Uncharacterized protein</fullName>
    </submittedName>
</protein>
<name>A0A8T0F763_ARGBR</name>
<evidence type="ECO:0000313" key="4">
    <source>
        <dbReference type="Proteomes" id="UP000807504"/>
    </source>
</evidence>
<evidence type="ECO:0000313" key="3">
    <source>
        <dbReference type="EMBL" id="KAF8786242.1"/>
    </source>
</evidence>
<sequence length="272" mass="29445">MVELKKAAWAFIFSFALIGQCLTKPPAFVPAPQLMEQLISEAGTELMTMRQSPLAPSQFALAATRFIVMLPFLPLMMAIPGVTAVVMPLFMALQDRLTTLIPNMPNLFRPGNTGNNQQQGGSVTNLLNIFGGAGGGNQNQNAENTGNADATSETPTIFRFKRSLFKLPAPAKALNEGFREVFDFLAKTDDVLNHLTSAQADCRRQAVCRMSSIDPAVGMFIGNMLQVLKLESKIEEMDASDLTKSILKDILNAASAGLLQKNCGSVYSHCTL</sequence>
<keyword evidence="2" id="KW-0732">Signal</keyword>